<reference evidence="3 4" key="1">
    <citation type="submission" date="2013-08" db="EMBL/GenBank/DDBJ databases">
        <authorList>
            <person name="Huang J."/>
            <person name="Wang G."/>
        </authorList>
    </citation>
    <scope>NUCLEOTIDE SEQUENCE [LARGE SCALE GENOMIC DNA]</scope>
    <source>
        <strain evidence="3 4">JSM 076056</strain>
    </source>
</reference>
<keyword evidence="1" id="KW-0175">Coiled coil</keyword>
<dbReference type="AlphaFoldDB" id="A0A0A5GM84"/>
<dbReference type="EMBL" id="AVPE01000007">
    <property type="protein sequence ID" value="KGX92280.1"/>
    <property type="molecule type" value="Genomic_DNA"/>
</dbReference>
<evidence type="ECO:0000313" key="3">
    <source>
        <dbReference type="EMBL" id="KGX92280.1"/>
    </source>
</evidence>
<dbReference type="RefSeq" id="WP_026799478.1">
    <property type="nucleotide sequence ID" value="NZ_AVPE01000007.1"/>
</dbReference>
<name>A0A0A5GM84_9BACI</name>
<dbReference type="Proteomes" id="UP000030528">
    <property type="component" value="Unassembled WGS sequence"/>
</dbReference>
<evidence type="ECO:0000256" key="1">
    <source>
        <dbReference type="SAM" id="Coils"/>
    </source>
</evidence>
<feature type="compositionally biased region" description="Basic residues" evidence="2">
    <location>
        <begin position="85"/>
        <end position="94"/>
    </location>
</feature>
<gene>
    <name evidence="3" type="ORF">N781_17645</name>
</gene>
<keyword evidence="4" id="KW-1185">Reference proteome</keyword>
<feature type="region of interest" description="Disordered" evidence="2">
    <location>
        <begin position="85"/>
        <end position="106"/>
    </location>
</feature>
<organism evidence="3 4">
    <name type="scientific">Pontibacillus halophilus JSM 076056 = DSM 19796</name>
    <dbReference type="NCBI Taxonomy" id="1385510"/>
    <lineage>
        <taxon>Bacteria</taxon>
        <taxon>Bacillati</taxon>
        <taxon>Bacillota</taxon>
        <taxon>Bacilli</taxon>
        <taxon>Bacillales</taxon>
        <taxon>Bacillaceae</taxon>
        <taxon>Pontibacillus</taxon>
    </lineage>
</organism>
<sequence length="106" mass="12574">MGLAAKQIGVTAERGISKREFEKAWVEVMDRVQLVEDKVAKKADEVVLTMVLSHRQEIDQLQEELYKMNERLKQIKDEQKIHHRYQSTPSRKKGSFWNGFFGKRRR</sequence>
<evidence type="ECO:0000313" key="4">
    <source>
        <dbReference type="Proteomes" id="UP000030528"/>
    </source>
</evidence>
<proteinExistence type="predicted"/>
<comment type="caution">
    <text evidence="3">The sequence shown here is derived from an EMBL/GenBank/DDBJ whole genome shotgun (WGS) entry which is preliminary data.</text>
</comment>
<feature type="coiled-coil region" evidence="1">
    <location>
        <begin position="51"/>
        <end position="78"/>
    </location>
</feature>
<accession>A0A0A5GM84</accession>
<dbReference type="STRING" id="1385510.GCA_000425205_00706"/>
<protein>
    <submittedName>
        <fullName evidence="3">Uncharacterized protein</fullName>
    </submittedName>
</protein>
<dbReference type="eggNOG" id="ENOG5033B9V">
    <property type="taxonomic scope" value="Bacteria"/>
</dbReference>
<dbReference type="OrthoDB" id="2971819at2"/>
<evidence type="ECO:0000256" key="2">
    <source>
        <dbReference type="SAM" id="MobiDB-lite"/>
    </source>
</evidence>